<organism evidence="1 2">
    <name type="scientific">Peronosclerospora sorghi</name>
    <dbReference type="NCBI Taxonomy" id="230839"/>
    <lineage>
        <taxon>Eukaryota</taxon>
        <taxon>Sar</taxon>
        <taxon>Stramenopiles</taxon>
        <taxon>Oomycota</taxon>
        <taxon>Peronosporomycetes</taxon>
        <taxon>Peronosporales</taxon>
        <taxon>Peronosporaceae</taxon>
        <taxon>Peronosclerospora</taxon>
    </lineage>
</organism>
<sequence length="841" mass="94297">MPLMPGSPRPGTPVPHDEDDGVYLSLFQQPVVEIPPATPSYAWFEFLLHPEALQKHLTKLRQQKERDTHSATSAIELVREFLEQAQLVADEGNVRNKRYRALLLVAAQVVLQMQLTLPVIEKALPLHFQRLLLDGIVDFAELPPSSRNEFTQDIIIQPYEAHVLHNRWTLRALVKQSQNGYLTCSTRNEGEEILSTYQMALGDLMSSHIEIAQKIQIILMNGEKQKLTPQTQLETYFDLGVYFFSFDGYEKAYNCFRRASELVEDGGNGDTGSEEGAKAKFPEDVRADLEGYITACEAVLEVQSVSKSPASLKTRKLLIEMAWEAQNWDHVIQLLENEIVGSELTKLPLGYRAALEQRALSLLRLSSTNTMEEDPHVTLSTIRYLYKRIVMENTVMMLLLEENMEQVTLFETCVCVCVRLLQDEIFSATTRYPNSNNETKKCFADLAHFVLTLSGFAFENGPNINAKLRVKRFVMQVMRHFPCIASVEGVSELLQRCGGLCATDDKLSVPIPVSLDDTVVVEGRLRSEVAKQRAHFRMMADIGSMFAFPSPHQKDAFVSKFQNELAALCEQKAEFVEKMSNNTSSIISHNLLTFCAANNCCDLLSQCRNMAPDSSQLRYEMEFVVACSLLTLYVSSLVSSPLTVAAPKLKISTANNDASLVLRVQDSEFSFATSSKLLADVFMKWRECVDAIDANSLDSCGDETPAVAELRKVLMSLPLLTVEILVSTCAGLLHRANMRNVCDYRVSFDLSPYGDLAFLEAFAPEMPLTTFDSSTSDNTVQFLNTFQNDLVQLHAAALENLVYRCCREPRWHCAKADVLLNPISRQRLSSSSGESNTLRSA</sequence>
<reference evidence="1 2" key="1">
    <citation type="journal article" date="2022" name="bioRxiv">
        <title>The genome of the oomycete Peronosclerospora sorghi, a cosmopolitan pathogen of maize and sorghum, is inflated with dispersed pseudogenes.</title>
        <authorList>
            <person name="Fletcher K."/>
            <person name="Martin F."/>
            <person name="Isakeit T."/>
            <person name="Cavanaugh K."/>
            <person name="Magill C."/>
            <person name="Michelmore R."/>
        </authorList>
    </citation>
    <scope>NUCLEOTIDE SEQUENCE [LARGE SCALE GENOMIC DNA]</scope>
    <source>
        <strain evidence="1">P6</strain>
    </source>
</reference>
<name>A0ACC0WVE6_9STRA</name>
<keyword evidence="2" id="KW-1185">Reference proteome</keyword>
<accession>A0ACC0WVE6</accession>
<proteinExistence type="predicted"/>
<gene>
    <name evidence="1" type="ORF">PsorP6_001236</name>
</gene>
<protein>
    <submittedName>
        <fullName evidence="1">Uncharacterized protein</fullName>
    </submittedName>
</protein>
<dbReference type="EMBL" id="CM047580">
    <property type="protein sequence ID" value="KAI9922362.1"/>
    <property type="molecule type" value="Genomic_DNA"/>
</dbReference>
<evidence type="ECO:0000313" key="1">
    <source>
        <dbReference type="EMBL" id="KAI9922362.1"/>
    </source>
</evidence>
<comment type="caution">
    <text evidence="1">The sequence shown here is derived from an EMBL/GenBank/DDBJ whole genome shotgun (WGS) entry which is preliminary data.</text>
</comment>
<evidence type="ECO:0000313" key="2">
    <source>
        <dbReference type="Proteomes" id="UP001163321"/>
    </source>
</evidence>
<dbReference type="Proteomes" id="UP001163321">
    <property type="component" value="Chromosome 1"/>
</dbReference>